<dbReference type="Proteomes" id="UP000036681">
    <property type="component" value="Unplaced"/>
</dbReference>
<accession>A0A0M3I460</accession>
<name>A0A0M3I460_ASCLU</name>
<reference evidence="2" key="1">
    <citation type="submission" date="2017-02" db="UniProtKB">
        <authorList>
            <consortium name="WormBaseParasite"/>
        </authorList>
    </citation>
    <scope>IDENTIFICATION</scope>
</reference>
<keyword evidence="1" id="KW-1185">Reference proteome</keyword>
<dbReference type="AlphaFoldDB" id="A0A0M3I460"/>
<protein>
    <submittedName>
        <fullName evidence="2">EAL domain-containing protein</fullName>
    </submittedName>
</protein>
<proteinExistence type="predicted"/>
<evidence type="ECO:0000313" key="1">
    <source>
        <dbReference type="Proteomes" id="UP000036681"/>
    </source>
</evidence>
<sequence length="40" mass="4759">MRIKACELELAYVMQLSAVFYRFKLCELMTLELPIVECLF</sequence>
<organism evidence="1 2">
    <name type="scientific">Ascaris lumbricoides</name>
    <name type="common">Giant roundworm</name>
    <dbReference type="NCBI Taxonomy" id="6252"/>
    <lineage>
        <taxon>Eukaryota</taxon>
        <taxon>Metazoa</taxon>
        <taxon>Ecdysozoa</taxon>
        <taxon>Nematoda</taxon>
        <taxon>Chromadorea</taxon>
        <taxon>Rhabditida</taxon>
        <taxon>Spirurina</taxon>
        <taxon>Ascaridomorpha</taxon>
        <taxon>Ascaridoidea</taxon>
        <taxon>Ascarididae</taxon>
        <taxon>Ascaris</taxon>
    </lineage>
</organism>
<dbReference type="WBParaSite" id="ALUE_0001152401-mRNA-1">
    <property type="protein sequence ID" value="ALUE_0001152401-mRNA-1"/>
    <property type="gene ID" value="ALUE_0001152401"/>
</dbReference>
<evidence type="ECO:0000313" key="2">
    <source>
        <dbReference type="WBParaSite" id="ALUE_0001152401-mRNA-1"/>
    </source>
</evidence>